<feature type="domain" description="Disease resistance N-terminal" evidence="7">
    <location>
        <begin position="17"/>
        <end position="88"/>
    </location>
</feature>
<keyword evidence="3" id="KW-0677">Repeat</keyword>
<dbReference type="Gramene" id="OPUNC03G21780.1">
    <property type="protein sequence ID" value="OPUNC03G21780.1"/>
    <property type="gene ID" value="OPUNC03G21780"/>
</dbReference>
<dbReference type="STRING" id="4537.A0A0E0KFM8"/>
<evidence type="ECO:0000256" key="1">
    <source>
        <dbReference type="ARBA" id="ARBA00008894"/>
    </source>
</evidence>
<keyword evidence="5" id="KW-0611">Plant defense</keyword>
<name>A0A0E0KFM8_ORYPU</name>
<dbReference type="InterPro" id="IPR041118">
    <property type="entry name" value="Rx_N"/>
</dbReference>
<evidence type="ECO:0000313" key="8">
    <source>
        <dbReference type="EnsemblPlants" id="OPUNC03G21780.1"/>
    </source>
</evidence>
<evidence type="ECO:0000256" key="4">
    <source>
        <dbReference type="ARBA" id="ARBA00022741"/>
    </source>
</evidence>
<proteinExistence type="inferred from homology"/>
<evidence type="ECO:0000256" key="5">
    <source>
        <dbReference type="ARBA" id="ARBA00022821"/>
    </source>
</evidence>
<accession>A0A0E0KFM8</accession>
<sequence>MDMSSYLAYLSYQLQSWATDCGISHEMNRLRVALLRTQSILHGAEVTPSLSYRSLPWMRELRDVMHDAENLLDKLEYNRRHHQMQESSSTESNSSPISTLCIPGFATKGPELLV</sequence>
<reference evidence="8" key="2">
    <citation type="submission" date="2018-05" db="EMBL/GenBank/DDBJ databases">
        <title>OpunRS2 (Oryza punctata Reference Sequence Version 2).</title>
        <authorList>
            <person name="Zhang J."/>
            <person name="Kudrna D."/>
            <person name="Lee S."/>
            <person name="Talag J."/>
            <person name="Welchert J."/>
            <person name="Wing R.A."/>
        </authorList>
    </citation>
    <scope>NUCLEOTIDE SEQUENCE [LARGE SCALE GENOMIC DNA]</scope>
</reference>
<dbReference type="Gene3D" id="1.20.5.4130">
    <property type="match status" value="1"/>
</dbReference>
<evidence type="ECO:0000313" key="9">
    <source>
        <dbReference type="Proteomes" id="UP000026962"/>
    </source>
</evidence>
<evidence type="ECO:0000256" key="6">
    <source>
        <dbReference type="SAM" id="Coils"/>
    </source>
</evidence>
<reference evidence="8" key="1">
    <citation type="submission" date="2015-04" db="UniProtKB">
        <authorList>
            <consortium name="EnsemblPlants"/>
        </authorList>
    </citation>
    <scope>IDENTIFICATION</scope>
</reference>
<dbReference type="GO" id="GO:0000166">
    <property type="term" value="F:nucleotide binding"/>
    <property type="evidence" value="ECO:0007669"/>
    <property type="project" value="UniProtKB-KW"/>
</dbReference>
<dbReference type="Pfam" id="PF18052">
    <property type="entry name" value="Rx_N"/>
    <property type="match status" value="1"/>
</dbReference>
<feature type="coiled-coil region" evidence="6">
    <location>
        <begin position="58"/>
        <end position="85"/>
    </location>
</feature>
<organism evidence="8">
    <name type="scientific">Oryza punctata</name>
    <name type="common">Red rice</name>
    <dbReference type="NCBI Taxonomy" id="4537"/>
    <lineage>
        <taxon>Eukaryota</taxon>
        <taxon>Viridiplantae</taxon>
        <taxon>Streptophyta</taxon>
        <taxon>Embryophyta</taxon>
        <taxon>Tracheophyta</taxon>
        <taxon>Spermatophyta</taxon>
        <taxon>Magnoliopsida</taxon>
        <taxon>Liliopsida</taxon>
        <taxon>Poales</taxon>
        <taxon>Poaceae</taxon>
        <taxon>BOP clade</taxon>
        <taxon>Oryzoideae</taxon>
        <taxon>Oryzeae</taxon>
        <taxon>Oryzinae</taxon>
        <taxon>Oryza</taxon>
    </lineage>
</organism>
<keyword evidence="2" id="KW-0433">Leucine-rich repeat</keyword>
<protein>
    <recommendedName>
        <fullName evidence="7">Disease resistance N-terminal domain-containing protein</fullName>
    </recommendedName>
</protein>
<keyword evidence="9" id="KW-1185">Reference proteome</keyword>
<keyword evidence="4" id="KW-0547">Nucleotide-binding</keyword>
<evidence type="ECO:0000259" key="7">
    <source>
        <dbReference type="Pfam" id="PF18052"/>
    </source>
</evidence>
<dbReference type="EnsemblPlants" id="OPUNC03G21780.1">
    <property type="protein sequence ID" value="OPUNC03G21780.1"/>
    <property type="gene ID" value="OPUNC03G21780"/>
</dbReference>
<dbReference type="Proteomes" id="UP000026962">
    <property type="component" value="Chromosome 3"/>
</dbReference>
<evidence type="ECO:0000256" key="3">
    <source>
        <dbReference type="ARBA" id="ARBA00022737"/>
    </source>
</evidence>
<comment type="similarity">
    <text evidence="1">Belongs to the disease resistance NB-LRR family.</text>
</comment>
<evidence type="ECO:0000256" key="2">
    <source>
        <dbReference type="ARBA" id="ARBA00022614"/>
    </source>
</evidence>
<dbReference type="AlphaFoldDB" id="A0A0E0KFM8"/>
<keyword evidence="6" id="KW-0175">Coiled coil</keyword>
<dbReference type="GO" id="GO:0006952">
    <property type="term" value="P:defense response"/>
    <property type="evidence" value="ECO:0007669"/>
    <property type="project" value="UniProtKB-KW"/>
</dbReference>
<dbReference type="HOGENOM" id="CLU_2125116_0_0_1"/>